<reference evidence="2" key="1">
    <citation type="submission" date="2018-11" db="EMBL/GenBank/DDBJ databases">
        <authorList>
            <consortium name="Genoscope - CEA"/>
            <person name="William W."/>
        </authorList>
    </citation>
    <scope>NUCLEOTIDE SEQUENCE</scope>
</reference>
<evidence type="ECO:0000256" key="1">
    <source>
        <dbReference type="SAM" id="MobiDB-lite"/>
    </source>
</evidence>
<dbReference type="EMBL" id="LR031879">
    <property type="protein sequence ID" value="VDD55486.1"/>
    <property type="molecule type" value="Genomic_DNA"/>
</dbReference>
<dbReference type="AlphaFoldDB" id="A0A3P6G5B5"/>
<organism evidence="2">
    <name type="scientific">Brassica oleracea</name>
    <name type="common">Wild cabbage</name>
    <dbReference type="NCBI Taxonomy" id="3712"/>
    <lineage>
        <taxon>Eukaryota</taxon>
        <taxon>Viridiplantae</taxon>
        <taxon>Streptophyta</taxon>
        <taxon>Embryophyta</taxon>
        <taxon>Tracheophyta</taxon>
        <taxon>Spermatophyta</taxon>
        <taxon>Magnoliopsida</taxon>
        <taxon>eudicotyledons</taxon>
        <taxon>Gunneridae</taxon>
        <taxon>Pentapetalae</taxon>
        <taxon>rosids</taxon>
        <taxon>malvids</taxon>
        <taxon>Brassicales</taxon>
        <taxon>Brassicaceae</taxon>
        <taxon>Brassiceae</taxon>
        <taxon>Brassica</taxon>
    </lineage>
</organism>
<sequence>MDPSSSSSSASPHRHTPPTSSLPPPPTPTRNRTKHHWRSQTERSNRRLLRKHTGICPQRNRTCTSARSPPPLGQSRDV</sequence>
<name>A0A3P6G5B5_BRAOL</name>
<evidence type="ECO:0000313" key="2">
    <source>
        <dbReference type="EMBL" id="VDD55486.1"/>
    </source>
</evidence>
<protein>
    <submittedName>
        <fullName evidence="2">Uncharacterized protein</fullName>
    </submittedName>
</protein>
<feature type="compositionally biased region" description="Low complexity" evidence="1">
    <location>
        <begin position="1"/>
        <end position="11"/>
    </location>
</feature>
<feature type="region of interest" description="Disordered" evidence="1">
    <location>
        <begin position="1"/>
        <end position="78"/>
    </location>
</feature>
<proteinExistence type="predicted"/>
<accession>A0A3P6G5B5</accession>
<gene>
    <name evidence="2" type="ORF">BOLC8T48715H</name>
</gene>